<keyword evidence="6" id="KW-1185">Reference proteome</keyword>
<dbReference type="Pfam" id="PF00201">
    <property type="entry name" value="UDPGT"/>
    <property type="match status" value="1"/>
</dbReference>
<dbReference type="AlphaFoldDB" id="A0A484LHG0"/>
<dbReference type="FunFam" id="3.40.50.2000:FF:000056">
    <property type="entry name" value="Glycosyltransferase"/>
    <property type="match status" value="1"/>
</dbReference>
<accession>A0A484LHG0</accession>
<protein>
    <recommendedName>
        <fullName evidence="4">Glycosyltransferase</fullName>
        <ecNumber evidence="4">2.4.1.-</ecNumber>
    </recommendedName>
</protein>
<dbReference type="InterPro" id="IPR035595">
    <property type="entry name" value="UDP_glycos_trans_CS"/>
</dbReference>
<keyword evidence="3" id="KW-0328">Glycosyltransferase</keyword>
<dbReference type="SUPFAM" id="SSF53756">
    <property type="entry name" value="UDP-Glycosyltransferase/glycogen phosphorylase"/>
    <property type="match status" value="1"/>
</dbReference>
<evidence type="ECO:0000256" key="3">
    <source>
        <dbReference type="RuleBase" id="RU003718"/>
    </source>
</evidence>
<dbReference type="PANTHER" id="PTHR48048">
    <property type="entry name" value="GLYCOSYLTRANSFERASE"/>
    <property type="match status" value="1"/>
</dbReference>
<evidence type="ECO:0000256" key="4">
    <source>
        <dbReference type="RuleBase" id="RU362057"/>
    </source>
</evidence>
<sequence>MKQGVDLVFIPAPGMGHLVSAVEMAKLFLQKSRRDDLSVSVLIMRSPSDSKVSSYVDSLPADGPSSGLKFVPLSAPAMNGQVHRSTLFRSLIESHKQSVRDWVREFRANNSGTSRLAGVVVDMFCVSMMDVADEFGIPAYVYFTSGAAVLGLQLHLQSLRDNCGIDVTGFKDSDPDLKVPTYSKNFPVRLLPGHILDKAGGGSDMILDIGKQIRAAKGIIVNTFFELEEHALGSLSKKEAELPPLYPVGPVLNLQSDKIGESEEILKWLDNQPESSVVFLCFGSGGSFPEPQVKEIARALERSGHRFLWALRRPPAKGSFYPGEYSSPEEVLPEGFTERTKSTGKVIGWAPQAAVLAHPAVGGFVSHCGWNSTLESVWFGVPMATWPIYAEQQANAFQTVTEMGTGVELKMDYRKSIMADPDQFPETVDAHTIEAGIRKLMDDGPAAAAIRKKAGEMKEKSRKALEEGGSSFKFLQAFFDQVF</sequence>
<keyword evidence="2 3" id="KW-0808">Transferase</keyword>
<dbReference type="CDD" id="cd03784">
    <property type="entry name" value="GT1_Gtf-like"/>
    <property type="match status" value="1"/>
</dbReference>
<dbReference type="Proteomes" id="UP000595140">
    <property type="component" value="Unassembled WGS sequence"/>
</dbReference>
<reference evidence="5 6" key="1">
    <citation type="submission" date="2018-04" db="EMBL/GenBank/DDBJ databases">
        <authorList>
            <person name="Vogel A."/>
        </authorList>
    </citation>
    <scope>NUCLEOTIDE SEQUENCE [LARGE SCALE GENOMIC DNA]</scope>
</reference>
<dbReference type="PROSITE" id="PS00375">
    <property type="entry name" value="UDPGT"/>
    <property type="match status" value="1"/>
</dbReference>
<name>A0A484LHG0_9ASTE</name>
<dbReference type="GO" id="GO:0035251">
    <property type="term" value="F:UDP-glucosyltransferase activity"/>
    <property type="evidence" value="ECO:0007669"/>
    <property type="project" value="InterPro"/>
</dbReference>
<gene>
    <name evidence="5" type="ORF">CCAM_LOCUS17332</name>
</gene>
<evidence type="ECO:0000313" key="6">
    <source>
        <dbReference type="Proteomes" id="UP000595140"/>
    </source>
</evidence>
<dbReference type="OrthoDB" id="5835829at2759"/>
<dbReference type="EC" id="2.4.1.-" evidence="4"/>
<dbReference type="PANTHER" id="PTHR48048:SF88">
    <property type="entry name" value="GLYCOSYLTRANSFERASE"/>
    <property type="match status" value="1"/>
</dbReference>
<proteinExistence type="inferred from homology"/>
<comment type="similarity">
    <text evidence="1 3">Belongs to the UDP-glycosyltransferase family.</text>
</comment>
<evidence type="ECO:0000256" key="2">
    <source>
        <dbReference type="ARBA" id="ARBA00022679"/>
    </source>
</evidence>
<dbReference type="Gene3D" id="3.40.50.2000">
    <property type="entry name" value="Glycogen Phosphorylase B"/>
    <property type="match status" value="2"/>
</dbReference>
<dbReference type="InterPro" id="IPR050481">
    <property type="entry name" value="UDP-glycosyltransf_plant"/>
</dbReference>
<dbReference type="EMBL" id="OOIL02001451">
    <property type="protein sequence ID" value="VFQ75556.1"/>
    <property type="molecule type" value="Genomic_DNA"/>
</dbReference>
<organism evidence="5 6">
    <name type="scientific">Cuscuta campestris</name>
    <dbReference type="NCBI Taxonomy" id="132261"/>
    <lineage>
        <taxon>Eukaryota</taxon>
        <taxon>Viridiplantae</taxon>
        <taxon>Streptophyta</taxon>
        <taxon>Embryophyta</taxon>
        <taxon>Tracheophyta</taxon>
        <taxon>Spermatophyta</taxon>
        <taxon>Magnoliopsida</taxon>
        <taxon>eudicotyledons</taxon>
        <taxon>Gunneridae</taxon>
        <taxon>Pentapetalae</taxon>
        <taxon>asterids</taxon>
        <taxon>lamiids</taxon>
        <taxon>Solanales</taxon>
        <taxon>Convolvulaceae</taxon>
        <taxon>Cuscuteae</taxon>
        <taxon>Cuscuta</taxon>
        <taxon>Cuscuta subgen. Grammica</taxon>
        <taxon>Cuscuta sect. Cleistogrammica</taxon>
    </lineage>
</organism>
<evidence type="ECO:0000256" key="1">
    <source>
        <dbReference type="ARBA" id="ARBA00009995"/>
    </source>
</evidence>
<evidence type="ECO:0000313" key="5">
    <source>
        <dbReference type="EMBL" id="VFQ75556.1"/>
    </source>
</evidence>
<dbReference type="InterPro" id="IPR002213">
    <property type="entry name" value="UDP_glucos_trans"/>
</dbReference>